<evidence type="ECO:0000256" key="1">
    <source>
        <dbReference type="SAM" id="MobiDB-lite"/>
    </source>
</evidence>
<feature type="compositionally biased region" description="Polar residues" evidence="1">
    <location>
        <begin position="135"/>
        <end position="149"/>
    </location>
</feature>
<feature type="compositionally biased region" description="Low complexity" evidence="1">
    <location>
        <begin position="107"/>
        <end position="127"/>
    </location>
</feature>
<name>A0A4C1XPY7_EUMVA</name>
<proteinExistence type="predicted"/>
<dbReference type="STRING" id="151549.A0A4C1XPY7"/>
<reference evidence="2 3" key="1">
    <citation type="journal article" date="2019" name="Commun. Biol.">
        <title>The bagworm genome reveals a unique fibroin gene that provides high tensile strength.</title>
        <authorList>
            <person name="Kono N."/>
            <person name="Nakamura H."/>
            <person name="Ohtoshi R."/>
            <person name="Tomita M."/>
            <person name="Numata K."/>
            <person name="Arakawa K."/>
        </authorList>
    </citation>
    <scope>NUCLEOTIDE SEQUENCE [LARGE SCALE GENOMIC DNA]</scope>
</reference>
<evidence type="ECO:0000313" key="2">
    <source>
        <dbReference type="EMBL" id="GBP64265.1"/>
    </source>
</evidence>
<keyword evidence="3" id="KW-1185">Reference proteome</keyword>
<organism evidence="2 3">
    <name type="scientific">Eumeta variegata</name>
    <name type="common">Bagworm moth</name>
    <name type="synonym">Eumeta japonica</name>
    <dbReference type="NCBI Taxonomy" id="151549"/>
    <lineage>
        <taxon>Eukaryota</taxon>
        <taxon>Metazoa</taxon>
        <taxon>Ecdysozoa</taxon>
        <taxon>Arthropoda</taxon>
        <taxon>Hexapoda</taxon>
        <taxon>Insecta</taxon>
        <taxon>Pterygota</taxon>
        <taxon>Neoptera</taxon>
        <taxon>Endopterygota</taxon>
        <taxon>Lepidoptera</taxon>
        <taxon>Glossata</taxon>
        <taxon>Ditrysia</taxon>
        <taxon>Tineoidea</taxon>
        <taxon>Psychidae</taxon>
        <taxon>Oiketicinae</taxon>
        <taxon>Eumeta</taxon>
    </lineage>
</organism>
<dbReference type="AlphaFoldDB" id="A0A4C1XPY7"/>
<comment type="caution">
    <text evidence="2">The sequence shown here is derived from an EMBL/GenBank/DDBJ whole genome shotgun (WGS) entry which is preliminary data.</text>
</comment>
<feature type="region of interest" description="Disordered" evidence="1">
    <location>
        <begin position="104"/>
        <end position="152"/>
    </location>
</feature>
<accession>A0A4C1XPY7</accession>
<evidence type="ECO:0000313" key="3">
    <source>
        <dbReference type="Proteomes" id="UP000299102"/>
    </source>
</evidence>
<dbReference type="Proteomes" id="UP000299102">
    <property type="component" value="Unassembled WGS sequence"/>
</dbReference>
<dbReference type="OrthoDB" id="639767at2759"/>
<protein>
    <submittedName>
        <fullName evidence="2">Histidine decarboxylase</fullName>
    </submittedName>
</protein>
<sequence length="306" mass="33432">MIPEARELNSTFGTSLLLANSPMSPKIVNGTHAAICDYEQVLSSCAQMFAQLKMEPKDSPEMRRRIRGIRMCGKKFSLDSCMDMVQGLMAEQPGLLPQCAEDEEAISNGSSPGERSSPSSSPVTSSGAIRIDPNFDSNQLQVPSTPSRQYRSRSLDVSLTGLNLEDAKITIDMKNNEIVITPTSSKSFIDDNELQNASRQDKADLVSEGKFNIGDKIGQAFVHFQDGLQTLNEMCNSDEGVEPNSKLTIRGPGTYIKKLIQQFSEGPVDSEDSKPEADRGVAAQIIKGKTDAICKKCLHYKGKMSK</sequence>
<gene>
    <name evidence="2" type="primary">Hdc</name>
    <name evidence="2" type="ORF">EVAR_45313_1</name>
</gene>
<dbReference type="EMBL" id="BGZK01000893">
    <property type="protein sequence ID" value="GBP64265.1"/>
    <property type="molecule type" value="Genomic_DNA"/>
</dbReference>